<proteinExistence type="predicted"/>
<sequence>MILEFSIANFLSFKNKVTFSMIANATKGLDDNYVLYDNKKILKTAAIYGANASGKTNLFKIISTISYMLRRSNNIDVDSKLPIIPFKFNKNSKNKPSEFEIKFIAQNIRYVYGFKADENVIYDEYLYYYPMGRETKIFDRTNINDYSFPQKDERILKDIVKKNAPNKFFLASATNWNYEKTKIPYKFLSMNIYNFSDLSSLKNIAIREYLKNDKKLKSFALDFLKKADFNIEDYKVIETDVPSDVLAVIPDFIKTGMKLKEAPKVFTALFKHKESDIELSFEEESMGTQMIFCFIPFIMNALNNKKVVIIDELDKSLHPYLVEMIVQMFNDPDINKNGTQLIFNTHDTNLLKLNILRRDQIWFTEKDNYSGVSDLYPLSDFSVRKTENVEKGYMLGRYGAVPFIKNDFNLWEEE</sequence>
<comment type="caution">
    <text evidence="2">The sequence shown here is derived from an EMBL/GenBank/DDBJ whole genome shotgun (WGS) entry which is preliminary data.</text>
</comment>
<reference evidence="2" key="2">
    <citation type="submission" date="2021-09" db="EMBL/GenBank/DDBJ databases">
        <authorList>
            <person name="Gilroy R."/>
        </authorList>
    </citation>
    <scope>NUCLEOTIDE SEQUENCE</scope>
    <source>
        <strain evidence="2">CHK193-16274</strain>
    </source>
</reference>
<dbReference type="PANTHER" id="PTHR40396">
    <property type="entry name" value="ATPASE-LIKE PROTEIN"/>
    <property type="match status" value="1"/>
</dbReference>
<name>A0A921GCX1_9FIRM</name>
<dbReference type="InterPro" id="IPR003959">
    <property type="entry name" value="ATPase_AAA_core"/>
</dbReference>
<dbReference type="InterPro" id="IPR027417">
    <property type="entry name" value="P-loop_NTPase"/>
</dbReference>
<dbReference type="EMBL" id="DYWV01000290">
    <property type="protein sequence ID" value="HJF40965.1"/>
    <property type="molecule type" value="Genomic_DNA"/>
</dbReference>
<keyword evidence="2" id="KW-0067">ATP-binding</keyword>
<dbReference type="Gene3D" id="3.40.50.300">
    <property type="entry name" value="P-loop containing nucleotide triphosphate hydrolases"/>
    <property type="match status" value="1"/>
</dbReference>
<protein>
    <submittedName>
        <fullName evidence="2">ATP-binding protein</fullName>
    </submittedName>
</protein>
<gene>
    <name evidence="2" type="ORF">K8V91_08580</name>
</gene>
<accession>A0A921GCX1</accession>
<evidence type="ECO:0000259" key="1">
    <source>
        <dbReference type="Pfam" id="PF13304"/>
    </source>
</evidence>
<keyword evidence="2" id="KW-0547">Nucleotide-binding</keyword>
<reference evidence="2" key="1">
    <citation type="journal article" date="2021" name="PeerJ">
        <title>Extensive microbial diversity within the chicken gut microbiome revealed by metagenomics and culture.</title>
        <authorList>
            <person name="Gilroy R."/>
            <person name="Ravi A."/>
            <person name="Getino M."/>
            <person name="Pursley I."/>
            <person name="Horton D.L."/>
            <person name="Alikhan N.F."/>
            <person name="Baker D."/>
            <person name="Gharbi K."/>
            <person name="Hall N."/>
            <person name="Watson M."/>
            <person name="Adriaenssens E.M."/>
            <person name="Foster-Nyarko E."/>
            <person name="Jarju S."/>
            <person name="Secka A."/>
            <person name="Antonio M."/>
            <person name="Oren A."/>
            <person name="Chaudhuri R.R."/>
            <person name="La Ragione R."/>
            <person name="Hildebrand F."/>
            <person name="Pallen M.J."/>
        </authorList>
    </citation>
    <scope>NUCLEOTIDE SEQUENCE</scope>
    <source>
        <strain evidence="2">CHK193-16274</strain>
    </source>
</reference>
<organism evidence="2 3">
    <name type="scientific">Thomasclavelia spiroformis</name>
    <dbReference type="NCBI Taxonomy" id="29348"/>
    <lineage>
        <taxon>Bacteria</taxon>
        <taxon>Bacillati</taxon>
        <taxon>Bacillota</taxon>
        <taxon>Erysipelotrichia</taxon>
        <taxon>Erysipelotrichales</taxon>
        <taxon>Coprobacillaceae</taxon>
        <taxon>Thomasclavelia</taxon>
    </lineage>
</organism>
<evidence type="ECO:0000313" key="2">
    <source>
        <dbReference type="EMBL" id="HJF40965.1"/>
    </source>
</evidence>
<dbReference type="Pfam" id="PF13304">
    <property type="entry name" value="AAA_21"/>
    <property type="match status" value="1"/>
</dbReference>
<evidence type="ECO:0000313" key="3">
    <source>
        <dbReference type="Proteomes" id="UP000749320"/>
    </source>
</evidence>
<feature type="domain" description="ATPase AAA-type core" evidence="1">
    <location>
        <begin position="46"/>
        <end position="351"/>
    </location>
</feature>
<dbReference type="GO" id="GO:0016887">
    <property type="term" value="F:ATP hydrolysis activity"/>
    <property type="evidence" value="ECO:0007669"/>
    <property type="project" value="InterPro"/>
</dbReference>
<dbReference type="Proteomes" id="UP000749320">
    <property type="component" value="Unassembled WGS sequence"/>
</dbReference>
<dbReference type="PANTHER" id="PTHR40396:SF1">
    <property type="entry name" value="ATPASE AAA-TYPE CORE DOMAIN-CONTAINING PROTEIN"/>
    <property type="match status" value="1"/>
</dbReference>
<dbReference type="GO" id="GO:0005524">
    <property type="term" value="F:ATP binding"/>
    <property type="evidence" value="ECO:0007669"/>
    <property type="project" value="UniProtKB-KW"/>
</dbReference>
<dbReference type="SUPFAM" id="SSF52540">
    <property type="entry name" value="P-loop containing nucleoside triphosphate hydrolases"/>
    <property type="match status" value="1"/>
</dbReference>
<dbReference type="AlphaFoldDB" id="A0A921GCX1"/>